<protein>
    <submittedName>
        <fullName evidence="1">Uncharacterized protein</fullName>
    </submittedName>
</protein>
<reference evidence="1 2" key="1">
    <citation type="submission" date="2019-11" db="EMBL/GenBank/DDBJ databases">
        <title>Whole genome sequence of Oryza granulata.</title>
        <authorList>
            <person name="Li W."/>
        </authorList>
    </citation>
    <scope>NUCLEOTIDE SEQUENCE [LARGE SCALE GENOMIC DNA]</scope>
    <source>
        <strain evidence="2">cv. Menghai</strain>
        <tissue evidence="1">Leaf</tissue>
    </source>
</reference>
<dbReference type="AlphaFoldDB" id="A0A6G1C7J0"/>
<keyword evidence="2" id="KW-1185">Reference proteome</keyword>
<accession>A0A6G1C7J0</accession>
<sequence>MDLGEIGIEAAVPKRPFEVWEGAREGPNKSNGNNTDLAALLAFKAKLSDSDNILGSNWTAMTHHSATGWASRVADAGSA</sequence>
<evidence type="ECO:0000313" key="1">
    <source>
        <dbReference type="EMBL" id="KAF0896645.1"/>
    </source>
</evidence>
<proteinExistence type="predicted"/>
<dbReference type="Proteomes" id="UP000479710">
    <property type="component" value="Unassembled WGS sequence"/>
</dbReference>
<comment type="caution">
    <text evidence="1">The sequence shown here is derived from an EMBL/GenBank/DDBJ whole genome shotgun (WGS) entry which is preliminary data.</text>
</comment>
<evidence type="ECO:0000313" key="2">
    <source>
        <dbReference type="Proteomes" id="UP000479710"/>
    </source>
</evidence>
<gene>
    <name evidence="1" type="ORF">E2562_026760</name>
</gene>
<dbReference type="EMBL" id="SPHZ02000010">
    <property type="protein sequence ID" value="KAF0896645.1"/>
    <property type="molecule type" value="Genomic_DNA"/>
</dbReference>
<name>A0A6G1C7J0_9ORYZ</name>
<organism evidence="1 2">
    <name type="scientific">Oryza meyeriana var. granulata</name>
    <dbReference type="NCBI Taxonomy" id="110450"/>
    <lineage>
        <taxon>Eukaryota</taxon>
        <taxon>Viridiplantae</taxon>
        <taxon>Streptophyta</taxon>
        <taxon>Embryophyta</taxon>
        <taxon>Tracheophyta</taxon>
        <taxon>Spermatophyta</taxon>
        <taxon>Magnoliopsida</taxon>
        <taxon>Liliopsida</taxon>
        <taxon>Poales</taxon>
        <taxon>Poaceae</taxon>
        <taxon>BOP clade</taxon>
        <taxon>Oryzoideae</taxon>
        <taxon>Oryzeae</taxon>
        <taxon>Oryzinae</taxon>
        <taxon>Oryza</taxon>
        <taxon>Oryza meyeriana</taxon>
    </lineage>
</organism>